<evidence type="ECO:0000313" key="2">
    <source>
        <dbReference type="EMBL" id="KAL2715767.1"/>
    </source>
</evidence>
<name>A0ABD2A5I3_VESSQ</name>
<evidence type="ECO:0000256" key="1">
    <source>
        <dbReference type="SAM" id="MobiDB-lite"/>
    </source>
</evidence>
<keyword evidence="3" id="KW-1185">Reference proteome</keyword>
<accession>A0ABD2A5I3</accession>
<protein>
    <submittedName>
        <fullName evidence="2">Uncharacterized protein</fullName>
    </submittedName>
</protein>
<organism evidence="2 3">
    <name type="scientific">Vespula squamosa</name>
    <name type="common">Southern yellow jacket</name>
    <name type="synonym">Wasp</name>
    <dbReference type="NCBI Taxonomy" id="30214"/>
    <lineage>
        <taxon>Eukaryota</taxon>
        <taxon>Metazoa</taxon>
        <taxon>Ecdysozoa</taxon>
        <taxon>Arthropoda</taxon>
        <taxon>Hexapoda</taxon>
        <taxon>Insecta</taxon>
        <taxon>Pterygota</taxon>
        <taxon>Neoptera</taxon>
        <taxon>Endopterygota</taxon>
        <taxon>Hymenoptera</taxon>
        <taxon>Apocrita</taxon>
        <taxon>Aculeata</taxon>
        <taxon>Vespoidea</taxon>
        <taxon>Vespidae</taxon>
        <taxon>Vespinae</taxon>
        <taxon>Vespula</taxon>
    </lineage>
</organism>
<evidence type="ECO:0000313" key="3">
    <source>
        <dbReference type="Proteomes" id="UP001607302"/>
    </source>
</evidence>
<sequence length="237" mass="27210">MEGEHRLYRAIDNLVELDYINPPSQIHTEAPKERSTEEHLGKLMAKSSIIIWNARWSSRRRSIYLTATYCAHPEARPTKIPAACSSIHIDEELRVRDYGVGVQAIKDVPRTTRHGPTAQEGRGESRGRRSQRTVKDDVWPDPLPLNFFASLCKKLTGEPNQNRFDSQKHFFPTQRRNPAIWRWWVIKDGRATWPRRDATLASLSCRSESVAYAISECERGDRTVVSLSTRKDKATRG</sequence>
<reference evidence="2 3" key="1">
    <citation type="journal article" date="2024" name="Ann. Entomol. Soc. Am.">
        <title>Genomic analyses of the southern and eastern yellowjacket wasps (Hymenoptera: Vespidae) reveal evolutionary signatures of social life.</title>
        <authorList>
            <person name="Catto M.A."/>
            <person name="Caine P.B."/>
            <person name="Orr S.E."/>
            <person name="Hunt B.G."/>
            <person name="Goodisman M.A.D."/>
        </authorList>
    </citation>
    <scope>NUCLEOTIDE SEQUENCE [LARGE SCALE GENOMIC DNA]</scope>
    <source>
        <strain evidence="2">233</strain>
        <tissue evidence="2">Head and thorax</tissue>
    </source>
</reference>
<comment type="caution">
    <text evidence="2">The sequence shown here is derived from an EMBL/GenBank/DDBJ whole genome shotgun (WGS) entry which is preliminary data.</text>
</comment>
<feature type="compositionally biased region" description="Basic and acidic residues" evidence="1">
    <location>
        <begin position="121"/>
        <end position="135"/>
    </location>
</feature>
<proteinExistence type="predicted"/>
<dbReference type="Proteomes" id="UP001607302">
    <property type="component" value="Unassembled WGS sequence"/>
</dbReference>
<dbReference type="EMBL" id="JAUDFV010000155">
    <property type="protein sequence ID" value="KAL2715767.1"/>
    <property type="molecule type" value="Genomic_DNA"/>
</dbReference>
<feature type="region of interest" description="Disordered" evidence="1">
    <location>
        <begin position="108"/>
        <end position="135"/>
    </location>
</feature>
<dbReference type="AlphaFoldDB" id="A0ABD2A5I3"/>
<gene>
    <name evidence="2" type="ORF">V1478_015465</name>
</gene>